<accession>A0A5J4TR34</accession>
<comment type="caution">
    <text evidence="2">The sequence shown here is derived from an EMBL/GenBank/DDBJ whole genome shotgun (WGS) entry which is preliminary data.</text>
</comment>
<evidence type="ECO:0000313" key="2">
    <source>
        <dbReference type="EMBL" id="KAA6359815.1"/>
    </source>
</evidence>
<protein>
    <submittedName>
        <fullName evidence="2">Uncharacterized protein</fullName>
    </submittedName>
</protein>
<dbReference type="EMBL" id="SNRW01027840">
    <property type="protein sequence ID" value="KAA6359815.1"/>
    <property type="molecule type" value="Genomic_DNA"/>
</dbReference>
<feature type="region of interest" description="Disordered" evidence="1">
    <location>
        <begin position="318"/>
        <end position="349"/>
    </location>
</feature>
<evidence type="ECO:0000313" key="3">
    <source>
        <dbReference type="Proteomes" id="UP000324800"/>
    </source>
</evidence>
<feature type="compositionally biased region" description="Polar residues" evidence="1">
    <location>
        <begin position="318"/>
        <end position="340"/>
    </location>
</feature>
<dbReference type="AlphaFoldDB" id="A0A5J4TR34"/>
<name>A0A5J4TR34_9EUKA</name>
<feature type="non-terminal residue" evidence="2">
    <location>
        <position position="393"/>
    </location>
</feature>
<evidence type="ECO:0000256" key="1">
    <source>
        <dbReference type="SAM" id="MobiDB-lite"/>
    </source>
</evidence>
<organism evidence="2 3">
    <name type="scientific">Streblomastix strix</name>
    <dbReference type="NCBI Taxonomy" id="222440"/>
    <lineage>
        <taxon>Eukaryota</taxon>
        <taxon>Metamonada</taxon>
        <taxon>Preaxostyla</taxon>
        <taxon>Oxymonadida</taxon>
        <taxon>Streblomastigidae</taxon>
        <taxon>Streblomastix</taxon>
    </lineage>
</organism>
<sequence>MLNGFDLIPVRKNDEGQYWSGFGPGIPHATDWRKSKQQGQTRSMDDIRAFWRKHNFDLRVTCRNLEIDSADIEIGLCHRITRDQDMTLLTEEVIRESGQDQEVIRDRETVKIQEQLEWISIEIRMDLRPEAKREAEAVERLEEGILTIKVEDKASRIENNHIKRDIEKRNSITHIQNRSQIRQRINQTGIGYTNMITVIEEKAGMTTQMMSGQNIHKCKKILLKTIIIEIQTGQKMKSLKIKLQLLNPNNLSNKHNENNTYMYNQNNRAQSKHQDKEVEKMHRKIKTTLMKKKYYKTSQLHYKKRKNNMIVSLAPRMTNTGMNRDKSSTQTQRPDTSTQKTTHREGIKQRQKIIEREFQQLHASQQVQQQGNNDFNKLNVDIYDIQGSVKQLT</sequence>
<proteinExistence type="predicted"/>
<gene>
    <name evidence="2" type="ORF">EZS28_044658</name>
</gene>
<dbReference type="Proteomes" id="UP000324800">
    <property type="component" value="Unassembled WGS sequence"/>
</dbReference>
<reference evidence="2 3" key="1">
    <citation type="submission" date="2019-03" db="EMBL/GenBank/DDBJ databases">
        <title>Single cell metagenomics reveals metabolic interactions within the superorganism composed of flagellate Streblomastix strix and complex community of Bacteroidetes bacteria on its surface.</title>
        <authorList>
            <person name="Treitli S.C."/>
            <person name="Kolisko M."/>
            <person name="Husnik F."/>
            <person name="Keeling P."/>
            <person name="Hampl V."/>
        </authorList>
    </citation>
    <scope>NUCLEOTIDE SEQUENCE [LARGE SCALE GENOMIC DNA]</scope>
    <source>
        <strain evidence="2">ST1C</strain>
    </source>
</reference>